<feature type="compositionally biased region" description="Low complexity" evidence="2">
    <location>
        <begin position="56"/>
        <end position="72"/>
    </location>
</feature>
<dbReference type="EMBL" id="HG712338">
    <property type="protein sequence ID" value="CDJ50667.1"/>
    <property type="molecule type" value="Genomic_DNA"/>
</dbReference>
<evidence type="ECO:0000256" key="2">
    <source>
        <dbReference type="SAM" id="MobiDB-lite"/>
    </source>
</evidence>
<sequence length="199" mass="22276">MMHSTASRLLLLRAHTFQLSVHPKPPSLLPHFPSASGQGGSRSIASLTQLLKGRRSSGSSSSSNSAGSQARALNPHPADQVEAQRPLAPNPYDGVYKMPEGAPDPHSLSRARFHQFMHGKPQRFSKELKVTVMGCTLAGFGVGVTWLTAYIMRPDDFEWVEEERKRIQEAKERIQSRIDKAQLLQQQEQQQQQQQQQQQ</sequence>
<reference evidence="4" key="2">
    <citation type="submission" date="2013-10" db="EMBL/GenBank/DDBJ databases">
        <authorList>
            <person name="Aslett M."/>
        </authorList>
    </citation>
    <scope>NUCLEOTIDE SEQUENCE [LARGE SCALE GENOMIC DNA]</scope>
    <source>
        <strain evidence="4">Houghton</strain>
    </source>
</reference>
<dbReference type="VEuPathDB" id="ToxoDB:EBH_0035270"/>
<keyword evidence="1" id="KW-0175">Coiled coil</keyword>
<evidence type="ECO:0000313" key="5">
    <source>
        <dbReference type="Proteomes" id="UP000030750"/>
    </source>
</evidence>
<evidence type="ECO:0000313" key="4">
    <source>
        <dbReference type="EMBL" id="CDJ50667.1"/>
    </source>
</evidence>
<gene>
    <name evidence="4" type="ORF">EBH_0035270</name>
</gene>
<evidence type="ECO:0008006" key="6">
    <source>
        <dbReference type="Google" id="ProtNLM"/>
    </source>
</evidence>
<keyword evidence="5" id="KW-1185">Reference proteome</keyword>
<proteinExistence type="predicted"/>
<protein>
    <recommendedName>
        <fullName evidence="6">Chromosome III, complete sequence, related</fullName>
    </recommendedName>
</protein>
<dbReference type="OrthoDB" id="348158at2759"/>
<keyword evidence="3" id="KW-0472">Membrane</keyword>
<keyword evidence="3" id="KW-1133">Transmembrane helix</keyword>
<feature type="transmembrane region" description="Helical" evidence="3">
    <location>
        <begin position="130"/>
        <end position="152"/>
    </location>
</feature>
<evidence type="ECO:0000256" key="3">
    <source>
        <dbReference type="SAM" id="Phobius"/>
    </source>
</evidence>
<name>U6LJX9_9EIME</name>
<evidence type="ECO:0000256" key="1">
    <source>
        <dbReference type="SAM" id="Coils"/>
    </source>
</evidence>
<accession>U6LJX9</accession>
<organism evidence="4 5">
    <name type="scientific">Eimeria brunetti</name>
    <dbReference type="NCBI Taxonomy" id="51314"/>
    <lineage>
        <taxon>Eukaryota</taxon>
        <taxon>Sar</taxon>
        <taxon>Alveolata</taxon>
        <taxon>Apicomplexa</taxon>
        <taxon>Conoidasida</taxon>
        <taxon>Coccidia</taxon>
        <taxon>Eucoccidiorida</taxon>
        <taxon>Eimeriorina</taxon>
        <taxon>Eimeriidae</taxon>
        <taxon>Eimeria</taxon>
    </lineage>
</organism>
<feature type="region of interest" description="Disordered" evidence="2">
    <location>
        <begin position="51"/>
        <end position="105"/>
    </location>
</feature>
<dbReference type="AlphaFoldDB" id="U6LJX9"/>
<keyword evidence="3" id="KW-0812">Transmembrane</keyword>
<reference evidence="4" key="1">
    <citation type="submission" date="2013-10" db="EMBL/GenBank/DDBJ databases">
        <title>Genomic analysis of the causative agents of coccidiosis in chickens.</title>
        <authorList>
            <person name="Reid A.J."/>
            <person name="Blake D."/>
            <person name="Billington K."/>
            <person name="Browne H."/>
            <person name="Dunn M."/>
            <person name="Hung S."/>
            <person name="Kawahara F."/>
            <person name="Miranda-Saavedra D."/>
            <person name="Mourier T."/>
            <person name="Nagra H."/>
            <person name="Otto T.D."/>
            <person name="Rawlings N."/>
            <person name="Sanchez A."/>
            <person name="Sanders M."/>
            <person name="Subramaniam C."/>
            <person name="Tay Y."/>
            <person name="Dear P."/>
            <person name="Doerig C."/>
            <person name="Gruber A."/>
            <person name="Parkinson J."/>
            <person name="Shirley M."/>
            <person name="Wan K.L."/>
            <person name="Berriman M."/>
            <person name="Tomley F."/>
            <person name="Pain A."/>
        </authorList>
    </citation>
    <scope>NUCLEOTIDE SEQUENCE [LARGE SCALE GENOMIC DNA]</scope>
    <source>
        <strain evidence="4">Houghton</strain>
    </source>
</reference>
<feature type="coiled-coil region" evidence="1">
    <location>
        <begin position="157"/>
        <end position="198"/>
    </location>
</feature>
<dbReference type="Proteomes" id="UP000030750">
    <property type="component" value="Unassembled WGS sequence"/>
</dbReference>